<keyword evidence="1" id="KW-1133">Transmembrane helix</keyword>
<name>E6MEI6_9FIRM</name>
<feature type="transmembrane region" description="Helical" evidence="1">
    <location>
        <begin position="70"/>
        <end position="91"/>
    </location>
</feature>
<evidence type="ECO:0000313" key="3">
    <source>
        <dbReference type="Proteomes" id="UP000004754"/>
    </source>
</evidence>
<dbReference type="AlphaFoldDB" id="E6MEI6"/>
<dbReference type="Proteomes" id="UP000004754">
    <property type="component" value="Unassembled WGS sequence"/>
</dbReference>
<evidence type="ECO:0000313" key="2">
    <source>
        <dbReference type="EMBL" id="EFV02511.1"/>
    </source>
</evidence>
<dbReference type="PANTHER" id="PTHR35867:SF1">
    <property type="entry name" value="PROTEIN RSEC"/>
    <property type="match status" value="1"/>
</dbReference>
<dbReference type="InterPro" id="IPR007359">
    <property type="entry name" value="SigmaE_reg_RseC_MucC"/>
</dbReference>
<keyword evidence="3" id="KW-1185">Reference proteome</keyword>
<dbReference type="Pfam" id="PF04246">
    <property type="entry name" value="RseC_MucC"/>
    <property type="match status" value="1"/>
</dbReference>
<keyword evidence="1" id="KW-0812">Transmembrane</keyword>
<accession>E6MEI6</accession>
<keyword evidence="1" id="KW-0472">Membrane</keyword>
<comment type="caution">
    <text evidence="2">The sequence shown here is derived from an EMBL/GenBank/DDBJ whole genome shotgun (WGS) entry which is preliminary data.</text>
</comment>
<dbReference type="HOGENOM" id="CLU_124911_2_1_9"/>
<sequence>MIEYGTVQRVKGDHAKVVIRRHEMCANCQACEMATSNKTMTAQAKNKAQAKVGDDVAVEMELASLMKASGIAYGVPLVGFFVGVFLGYYALAPRLGWNPPLAGLGFGLLLTFGVYGVIKWLDWQGSFGRGEYEPVVTAVLNSENNPLKQGPAPVKER</sequence>
<dbReference type="eggNOG" id="COG3086">
    <property type="taxonomic scope" value="Bacteria"/>
</dbReference>
<feature type="transmembrane region" description="Helical" evidence="1">
    <location>
        <begin position="97"/>
        <end position="118"/>
    </location>
</feature>
<organism evidence="2 3">
    <name type="scientific">Pseudoramibacter alactolyticus ATCC 23263</name>
    <dbReference type="NCBI Taxonomy" id="887929"/>
    <lineage>
        <taxon>Bacteria</taxon>
        <taxon>Bacillati</taxon>
        <taxon>Bacillota</taxon>
        <taxon>Clostridia</taxon>
        <taxon>Eubacteriales</taxon>
        <taxon>Eubacteriaceae</taxon>
        <taxon>Pseudoramibacter</taxon>
    </lineage>
</organism>
<dbReference type="InterPro" id="IPR026268">
    <property type="entry name" value="RseC"/>
</dbReference>
<proteinExistence type="predicted"/>
<dbReference type="PIRSF" id="PIRSF004923">
    <property type="entry name" value="RseC"/>
    <property type="match status" value="1"/>
</dbReference>
<protein>
    <submittedName>
        <fullName evidence="2">Positive regulator of sigma(E), RseC/MucC</fullName>
    </submittedName>
</protein>
<reference evidence="2 3" key="1">
    <citation type="submission" date="2010-12" db="EMBL/GenBank/DDBJ databases">
        <authorList>
            <person name="Muzny D."/>
            <person name="Qin X."/>
            <person name="Deng J."/>
            <person name="Jiang H."/>
            <person name="Liu Y."/>
            <person name="Qu J."/>
            <person name="Song X.-Z."/>
            <person name="Zhang L."/>
            <person name="Thornton R."/>
            <person name="Coyle M."/>
            <person name="Francisco L."/>
            <person name="Jackson L."/>
            <person name="Javaid M."/>
            <person name="Korchina V."/>
            <person name="Kovar C."/>
            <person name="Mata R."/>
            <person name="Mathew T."/>
            <person name="Ngo R."/>
            <person name="Nguyen L."/>
            <person name="Nguyen N."/>
            <person name="Okwuonu G."/>
            <person name="Ongeri F."/>
            <person name="Pham C."/>
            <person name="Simmons D."/>
            <person name="Wilczek-Boney K."/>
            <person name="Hale W."/>
            <person name="Jakkamsetti A."/>
            <person name="Pham P."/>
            <person name="Ruth R."/>
            <person name="San Lucas F."/>
            <person name="Warren J."/>
            <person name="Zhang J."/>
            <person name="Zhao Z."/>
            <person name="Zhou C."/>
            <person name="Zhu D."/>
            <person name="Lee S."/>
            <person name="Bess C."/>
            <person name="Blankenburg K."/>
            <person name="Forbes L."/>
            <person name="Fu Q."/>
            <person name="Gubbala S."/>
            <person name="Hirani K."/>
            <person name="Jayaseelan J.C."/>
            <person name="Lara F."/>
            <person name="Munidasa M."/>
            <person name="Palculict T."/>
            <person name="Patil S."/>
            <person name="Pu L.-L."/>
            <person name="Saada N."/>
            <person name="Tang L."/>
            <person name="Weissenberger G."/>
            <person name="Zhu Y."/>
            <person name="Hemphill L."/>
            <person name="Shang Y."/>
            <person name="Youmans B."/>
            <person name="Ayvaz T."/>
            <person name="Ross M."/>
            <person name="Santibanez J."/>
            <person name="Aqrawi P."/>
            <person name="Gross S."/>
            <person name="Joshi V."/>
            <person name="Fowler G."/>
            <person name="Nazareth L."/>
            <person name="Reid J."/>
            <person name="Worley K."/>
            <person name="Petrosino J."/>
            <person name="Highlander S."/>
            <person name="Gibbs R."/>
        </authorList>
    </citation>
    <scope>NUCLEOTIDE SEQUENCE [LARGE SCALE GENOMIC DNA]</scope>
    <source>
        <strain evidence="2 3">ATCC 23263</strain>
    </source>
</reference>
<evidence type="ECO:0000256" key="1">
    <source>
        <dbReference type="SAM" id="Phobius"/>
    </source>
</evidence>
<dbReference type="PANTHER" id="PTHR35867">
    <property type="entry name" value="PROTEIN RSEC"/>
    <property type="match status" value="1"/>
</dbReference>
<dbReference type="EMBL" id="AEQN01000007">
    <property type="protein sequence ID" value="EFV02511.1"/>
    <property type="molecule type" value="Genomic_DNA"/>
</dbReference>
<dbReference type="STRING" id="887929.HMP0721_0419"/>
<gene>
    <name evidence="2" type="ORF">HMP0721_0419</name>
</gene>
<dbReference type="RefSeq" id="WP_006597838.1">
    <property type="nucleotide sequence ID" value="NZ_GL622359.1"/>
</dbReference>